<dbReference type="RefSeq" id="WP_131171143.1">
    <property type="nucleotide sequence ID" value="NZ_FXTL01000002.1"/>
</dbReference>
<feature type="transmembrane region" description="Helical" evidence="8">
    <location>
        <begin position="256"/>
        <end position="277"/>
    </location>
</feature>
<evidence type="ECO:0000313" key="9">
    <source>
        <dbReference type="EMBL" id="TBT96028.1"/>
    </source>
</evidence>
<keyword evidence="3" id="KW-0813">Transport</keyword>
<evidence type="ECO:0000256" key="5">
    <source>
        <dbReference type="ARBA" id="ARBA00022692"/>
    </source>
</evidence>
<evidence type="ECO:0000256" key="4">
    <source>
        <dbReference type="ARBA" id="ARBA00022475"/>
    </source>
</evidence>
<dbReference type="PANTHER" id="PTHR36838">
    <property type="entry name" value="AUXIN EFFLUX CARRIER FAMILY PROTEIN"/>
    <property type="match status" value="1"/>
</dbReference>
<feature type="transmembrane region" description="Helical" evidence="8">
    <location>
        <begin position="225"/>
        <end position="244"/>
    </location>
</feature>
<keyword evidence="4" id="KW-1003">Cell membrane</keyword>
<evidence type="ECO:0000313" key="10">
    <source>
        <dbReference type="Proteomes" id="UP000291933"/>
    </source>
</evidence>
<feature type="transmembrane region" description="Helical" evidence="8">
    <location>
        <begin position="123"/>
        <end position="143"/>
    </location>
</feature>
<evidence type="ECO:0000256" key="3">
    <source>
        <dbReference type="ARBA" id="ARBA00022448"/>
    </source>
</evidence>
<organism evidence="9 10">
    <name type="scientific">Propioniciclava tarda</name>
    <dbReference type="NCBI Taxonomy" id="433330"/>
    <lineage>
        <taxon>Bacteria</taxon>
        <taxon>Bacillati</taxon>
        <taxon>Actinomycetota</taxon>
        <taxon>Actinomycetes</taxon>
        <taxon>Propionibacteriales</taxon>
        <taxon>Propionibacteriaceae</taxon>
        <taxon>Propioniciclava</taxon>
    </lineage>
</organism>
<dbReference type="Gene3D" id="1.20.1530.20">
    <property type="match status" value="1"/>
</dbReference>
<evidence type="ECO:0000256" key="7">
    <source>
        <dbReference type="ARBA" id="ARBA00023136"/>
    </source>
</evidence>
<feature type="transmembrane region" description="Helical" evidence="8">
    <location>
        <begin position="38"/>
        <end position="57"/>
    </location>
</feature>
<proteinExistence type="inferred from homology"/>
<name>A0A4Q9KN95_PROTD</name>
<gene>
    <name evidence="9" type="ORF">ET996_03445</name>
</gene>
<keyword evidence="10" id="KW-1185">Reference proteome</keyword>
<comment type="subcellular location">
    <subcellularLocation>
        <location evidence="1">Cell membrane</location>
        <topology evidence="1">Multi-pass membrane protein</topology>
    </subcellularLocation>
</comment>
<feature type="transmembrane region" description="Helical" evidence="8">
    <location>
        <begin position="64"/>
        <end position="82"/>
    </location>
</feature>
<dbReference type="Pfam" id="PF03547">
    <property type="entry name" value="Mem_trans"/>
    <property type="match status" value="2"/>
</dbReference>
<dbReference type="OrthoDB" id="5405318at2"/>
<dbReference type="GO" id="GO:0005886">
    <property type="term" value="C:plasma membrane"/>
    <property type="evidence" value="ECO:0007669"/>
    <property type="project" value="UniProtKB-SubCell"/>
</dbReference>
<feature type="transmembrane region" description="Helical" evidence="8">
    <location>
        <begin position="193"/>
        <end position="213"/>
    </location>
</feature>
<sequence>MLAALGGFAIIWSIVALGALLAHTGVLGASAEATLNKLTFAAASPALLFTIVAKGSLGHLVSPTLLASVVAIAAAIGVYLLVNALWLRHGLDAGTIGWLSAAYTNAGNLGLPIALHVLGDMTWMAPILLLQVGLLQPFALACLDASAARADGVRLSPARYALLPLRNPITVGILAGLLVNLTQPPLPSWLLDAVAMVGATAVPLMLIAFGISLRLDPLPGRGAHAGEVWAIQAIKLIVMPAVAWGVGRLLGLPPAGLMAVTVIAALPSAQNIFVIASRYRVALPVARDALFWSTILTVPVITAISAWLS</sequence>
<dbReference type="InterPro" id="IPR004776">
    <property type="entry name" value="Mem_transp_PIN-like"/>
</dbReference>
<keyword evidence="5 8" id="KW-0812">Transmembrane</keyword>
<evidence type="ECO:0000256" key="6">
    <source>
        <dbReference type="ARBA" id="ARBA00022989"/>
    </source>
</evidence>
<evidence type="ECO:0000256" key="1">
    <source>
        <dbReference type="ARBA" id="ARBA00004651"/>
    </source>
</evidence>
<comment type="caution">
    <text evidence="9">The sequence shown here is derived from an EMBL/GenBank/DDBJ whole genome shotgun (WGS) entry which is preliminary data.</text>
</comment>
<dbReference type="AlphaFoldDB" id="A0A4Q9KN95"/>
<feature type="transmembrane region" description="Helical" evidence="8">
    <location>
        <begin position="163"/>
        <end position="181"/>
    </location>
</feature>
<comment type="similarity">
    <text evidence="2">Belongs to the auxin efflux carrier (TC 2.A.69) family.</text>
</comment>
<evidence type="ECO:0000256" key="2">
    <source>
        <dbReference type="ARBA" id="ARBA00010145"/>
    </source>
</evidence>
<feature type="transmembrane region" description="Helical" evidence="8">
    <location>
        <begin position="289"/>
        <end position="308"/>
    </location>
</feature>
<keyword evidence="6 8" id="KW-1133">Transmembrane helix</keyword>
<dbReference type="EMBL" id="SDMR01000002">
    <property type="protein sequence ID" value="TBT96028.1"/>
    <property type="molecule type" value="Genomic_DNA"/>
</dbReference>
<keyword evidence="7 8" id="KW-0472">Membrane</keyword>
<accession>A0A4Q9KN95</accession>
<dbReference type="PANTHER" id="PTHR36838:SF3">
    <property type="entry name" value="TRANSPORTER AUXIN EFFLUX CARRIER EC FAMILY"/>
    <property type="match status" value="1"/>
</dbReference>
<protein>
    <submittedName>
        <fullName evidence="9">AEC family transporter</fullName>
    </submittedName>
</protein>
<dbReference type="GO" id="GO:0055085">
    <property type="term" value="P:transmembrane transport"/>
    <property type="evidence" value="ECO:0007669"/>
    <property type="project" value="InterPro"/>
</dbReference>
<dbReference type="Proteomes" id="UP000291933">
    <property type="component" value="Unassembled WGS sequence"/>
</dbReference>
<dbReference type="InterPro" id="IPR038770">
    <property type="entry name" value="Na+/solute_symporter_sf"/>
</dbReference>
<reference evidence="9 10" key="1">
    <citation type="submission" date="2019-01" db="EMBL/GenBank/DDBJ databases">
        <title>Lactibacter flavus gen. nov., sp. nov., a novel bacterium of the family Propionibacteriaceae isolated from raw milk and dairy products.</title>
        <authorList>
            <person name="Huptas C."/>
            <person name="Wenning M."/>
            <person name="Breitenwieser F."/>
            <person name="Doll E."/>
            <person name="Von Neubeck M."/>
            <person name="Busse H.-J."/>
            <person name="Scherer S."/>
        </authorList>
    </citation>
    <scope>NUCLEOTIDE SEQUENCE [LARGE SCALE GENOMIC DNA]</scope>
    <source>
        <strain evidence="9 10">DSM 22130</strain>
    </source>
</reference>
<evidence type="ECO:0000256" key="8">
    <source>
        <dbReference type="SAM" id="Phobius"/>
    </source>
</evidence>